<comment type="similarity">
    <text evidence="2">Belongs to the bacterial solute-binding protein 2 family.</text>
</comment>
<keyword evidence="6" id="KW-1185">Reference proteome</keyword>
<accession>A0ABD5YQI4</accession>
<protein>
    <submittedName>
        <fullName evidence="5">Sugar ABC transporter substrate-binding protein</fullName>
    </submittedName>
</protein>
<dbReference type="PANTHER" id="PTHR46847:SF1">
    <property type="entry name" value="D-ALLOSE-BINDING PERIPLASMIC PROTEIN-RELATED"/>
    <property type="match status" value="1"/>
</dbReference>
<dbReference type="Proteomes" id="UP001596417">
    <property type="component" value="Unassembled WGS sequence"/>
</dbReference>
<evidence type="ECO:0000313" key="5">
    <source>
        <dbReference type="EMBL" id="MFC7189496.1"/>
    </source>
</evidence>
<dbReference type="PANTHER" id="PTHR46847">
    <property type="entry name" value="D-ALLOSE-BINDING PERIPLASMIC PROTEIN-RELATED"/>
    <property type="match status" value="1"/>
</dbReference>
<dbReference type="AlphaFoldDB" id="A0ABD5YQI4"/>
<dbReference type="CDD" id="cd01536">
    <property type="entry name" value="PBP1_ABC_sugar_binding-like"/>
    <property type="match status" value="1"/>
</dbReference>
<name>A0ABD5YQI4_9EURY</name>
<evidence type="ECO:0000256" key="1">
    <source>
        <dbReference type="ARBA" id="ARBA00004196"/>
    </source>
</evidence>
<sequence length="381" mass="41690">MYNIGRRGFLRAAGTVGVAGIAGCLGDIAGSGGGSDKLKKLGMTSYVRGGAWITAYNEAAKLYAKDQNIQIEVRPNQQSAQKQVKDIRDFANKDFDGILVGVWQTGAAKTAIDYAMKKNVPVFATNADTASTNVPMYTGFSNYEGGEKCAKQMLKALKAQKPNKKPWKVLNIRGSQGNQSANQRSQGFLDVMKSNNDVTVVKTINADYARDTALEKTQEWINANKKPHGIYSGNLSMGLGVVQALRNLNLLFKKGDSKHIVLTQMDGSPEVNPLVKQGMIDAAIDQPNYFYNPIAIAMMKQYIENGHSMDAIPDVDSTVTADDFTVKSGQHKGVDLWSESIWAPAEMKEQNGHPWFKTNSIVITQENADKPFLWGNVWGEA</sequence>
<keyword evidence="3" id="KW-0732">Signal</keyword>
<dbReference type="PROSITE" id="PS51318">
    <property type="entry name" value="TAT"/>
    <property type="match status" value="1"/>
</dbReference>
<comment type="caution">
    <text evidence="5">The sequence shown here is derived from an EMBL/GenBank/DDBJ whole genome shotgun (WGS) entry which is preliminary data.</text>
</comment>
<organism evidence="5 6">
    <name type="scientific">Halocatena marina</name>
    <dbReference type="NCBI Taxonomy" id="2934937"/>
    <lineage>
        <taxon>Archaea</taxon>
        <taxon>Methanobacteriati</taxon>
        <taxon>Methanobacteriota</taxon>
        <taxon>Stenosarchaea group</taxon>
        <taxon>Halobacteria</taxon>
        <taxon>Halobacteriales</taxon>
        <taxon>Natronomonadaceae</taxon>
        <taxon>Halocatena</taxon>
    </lineage>
</organism>
<proteinExistence type="inferred from homology"/>
<dbReference type="InterPro" id="IPR025997">
    <property type="entry name" value="SBP_2_dom"/>
</dbReference>
<dbReference type="SUPFAM" id="SSF53822">
    <property type="entry name" value="Periplasmic binding protein-like I"/>
    <property type="match status" value="1"/>
</dbReference>
<evidence type="ECO:0000256" key="3">
    <source>
        <dbReference type="ARBA" id="ARBA00022729"/>
    </source>
</evidence>
<dbReference type="PROSITE" id="PS51257">
    <property type="entry name" value="PROKAR_LIPOPROTEIN"/>
    <property type="match status" value="1"/>
</dbReference>
<feature type="domain" description="Periplasmic binding protein" evidence="4">
    <location>
        <begin position="42"/>
        <end position="304"/>
    </location>
</feature>
<dbReference type="GO" id="GO:0030246">
    <property type="term" value="F:carbohydrate binding"/>
    <property type="evidence" value="ECO:0007669"/>
    <property type="project" value="UniProtKB-ARBA"/>
</dbReference>
<reference evidence="5 6" key="1">
    <citation type="journal article" date="2019" name="Int. J. Syst. Evol. Microbiol.">
        <title>The Global Catalogue of Microorganisms (GCM) 10K type strain sequencing project: providing services to taxonomists for standard genome sequencing and annotation.</title>
        <authorList>
            <consortium name="The Broad Institute Genomics Platform"/>
            <consortium name="The Broad Institute Genome Sequencing Center for Infectious Disease"/>
            <person name="Wu L."/>
            <person name="Ma J."/>
        </authorList>
    </citation>
    <scope>NUCLEOTIDE SEQUENCE [LARGE SCALE GENOMIC DNA]</scope>
    <source>
        <strain evidence="5 6">RDMS1</strain>
    </source>
</reference>
<evidence type="ECO:0000313" key="6">
    <source>
        <dbReference type="Proteomes" id="UP001596417"/>
    </source>
</evidence>
<dbReference type="InterPro" id="IPR028082">
    <property type="entry name" value="Peripla_BP_I"/>
</dbReference>
<dbReference type="GeneID" id="76199060"/>
<evidence type="ECO:0000256" key="2">
    <source>
        <dbReference type="ARBA" id="ARBA00007639"/>
    </source>
</evidence>
<dbReference type="Gene3D" id="3.40.50.2300">
    <property type="match status" value="2"/>
</dbReference>
<dbReference type="EMBL" id="JBHTAX010000001">
    <property type="protein sequence ID" value="MFC7189496.1"/>
    <property type="molecule type" value="Genomic_DNA"/>
</dbReference>
<evidence type="ECO:0000259" key="4">
    <source>
        <dbReference type="Pfam" id="PF13407"/>
    </source>
</evidence>
<gene>
    <name evidence="5" type="ORF">ACFQL7_06285</name>
</gene>
<comment type="subcellular location">
    <subcellularLocation>
        <location evidence="1">Cell envelope</location>
    </subcellularLocation>
</comment>
<dbReference type="Pfam" id="PF13407">
    <property type="entry name" value="Peripla_BP_4"/>
    <property type="match status" value="1"/>
</dbReference>
<dbReference type="RefSeq" id="WP_248905573.1">
    <property type="nucleotide sequence ID" value="NZ_CP109979.1"/>
</dbReference>
<dbReference type="InterPro" id="IPR006311">
    <property type="entry name" value="TAT_signal"/>
</dbReference>